<protein>
    <submittedName>
        <fullName evidence="5">4'-phosphopantetheinyl transferase family protein</fullName>
    </submittedName>
</protein>
<gene>
    <name evidence="5" type="ORF">ACFOHV_20290</name>
</gene>
<dbReference type="InterPro" id="IPR008278">
    <property type="entry name" value="4-PPantetheinyl_Trfase_dom"/>
</dbReference>
<reference evidence="6" key="1">
    <citation type="journal article" date="2019" name="Int. J. Syst. Evol. Microbiol.">
        <title>The Global Catalogue of Microorganisms (GCM) 10K type strain sequencing project: providing services to taxonomists for standard genome sequencing and annotation.</title>
        <authorList>
            <consortium name="The Broad Institute Genomics Platform"/>
            <consortium name="The Broad Institute Genome Sequencing Center for Infectious Disease"/>
            <person name="Wu L."/>
            <person name="Ma J."/>
        </authorList>
    </citation>
    <scope>NUCLEOTIDE SEQUENCE [LARGE SCALE GENOMIC DNA]</scope>
    <source>
        <strain evidence="6">KCTC 52231</strain>
    </source>
</reference>
<evidence type="ECO:0000259" key="4">
    <source>
        <dbReference type="Pfam" id="PF22624"/>
    </source>
</evidence>
<dbReference type="Proteomes" id="UP001595647">
    <property type="component" value="Unassembled WGS sequence"/>
</dbReference>
<evidence type="ECO:0000313" key="5">
    <source>
        <dbReference type="EMBL" id="MFC3165627.1"/>
    </source>
</evidence>
<proteinExistence type="inferred from homology"/>
<dbReference type="InterPro" id="IPR050559">
    <property type="entry name" value="P-Pant_transferase_sf"/>
</dbReference>
<evidence type="ECO:0000256" key="1">
    <source>
        <dbReference type="ARBA" id="ARBA00010990"/>
    </source>
</evidence>
<evidence type="ECO:0000259" key="3">
    <source>
        <dbReference type="Pfam" id="PF01648"/>
    </source>
</evidence>
<dbReference type="SUPFAM" id="SSF56214">
    <property type="entry name" value="4'-phosphopantetheinyl transferase"/>
    <property type="match status" value="2"/>
</dbReference>
<dbReference type="EMBL" id="JBHRTG010000019">
    <property type="protein sequence ID" value="MFC3165627.1"/>
    <property type="molecule type" value="Genomic_DNA"/>
</dbReference>
<dbReference type="Gene3D" id="3.90.470.20">
    <property type="entry name" value="4'-phosphopantetheinyl transferase domain"/>
    <property type="match status" value="2"/>
</dbReference>
<feature type="domain" description="4'-phosphopantetheinyl transferase N-terminal" evidence="4">
    <location>
        <begin position="28"/>
        <end position="111"/>
    </location>
</feature>
<organism evidence="5 6">
    <name type="scientific">Ciceribacter thiooxidans</name>
    <dbReference type="NCBI Taxonomy" id="1969821"/>
    <lineage>
        <taxon>Bacteria</taxon>
        <taxon>Pseudomonadati</taxon>
        <taxon>Pseudomonadota</taxon>
        <taxon>Alphaproteobacteria</taxon>
        <taxon>Hyphomicrobiales</taxon>
        <taxon>Rhizobiaceae</taxon>
        <taxon>Ciceribacter</taxon>
    </lineage>
</organism>
<dbReference type="InterPro" id="IPR037143">
    <property type="entry name" value="4-PPantetheinyl_Trfase_dom_sf"/>
</dbReference>
<dbReference type="PANTHER" id="PTHR12215">
    <property type="entry name" value="PHOSPHOPANTETHEINE TRANSFERASE"/>
    <property type="match status" value="1"/>
</dbReference>
<dbReference type="PANTHER" id="PTHR12215:SF10">
    <property type="entry name" value="L-AMINOADIPATE-SEMIALDEHYDE DEHYDROGENASE-PHOSPHOPANTETHEINYL TRANSFERASE"/>
    <property type="match status" value="1"/>
</dbReference>
<feature type="domain" description="4'-phosphopantetheinyl transferase" evidence="3">
    <location>
        <begin position="116"/>
        <end position="188"/>
    </location>
</feature>
<dbReference type="GO" id="GO:0016740">
    <property type="term" value="F:transferase activity"/>
    <property type="evidence" value="ECO:0007669"/>
    <property type="project" value="UniProtKB-KW"/>
</dbReference>
<dbReference type="InterPro" id="IPR055066">
    <property type="entry name" value="AASDHPPT_N"/>
</dbReference>
<name>A0ABV7I4Q7_9HYPH</name>
<keyword evidence="2 5" id="KW-0808">Transferase</keyword>
<dbReference type="Pfam" id="PF22624">
    <property type="entry name" value="AASDHPPT_N"/>
    <property type="match status" value="1"/>
</dbReference>
<accession>A0ABV7I4Q7</accession>
<evidence type="ECO:0000256" key="2">
    <source>
        <dbReference type="ARBA" id="ARBA00022679"/>
    </source>
</evidence>
<dbReference type="RefSeq" id="WP_182308231.1">
    <property type="nucleotide sequence ID" value="NZ_CP059897.1"/>
</dbReference>
<dbReference type="Pfam" id="PF01648">
    <property type="entry name" value="ACPS"/>
    <property type="match status" value="1"/>
</dbReference>
<comment type="similarity">
    <text evidence="1">Belongs to the P-Pant transferase superfamily. Gsp/Sfp/HetI/AcpT family.</text>
</comment>
<sequence>MPSETSLRPRSVQLRWMRMVDVEALRLEQWFALLDPSEQARAMRFRNRADQAAYVAAHALLRHMLSEALGGDPRAWAFETGPFGKPALAASHLRLRPHFNISHTRRLVACAIAGVPVGVDVEAGDGEPSSAIAERFAPGERAMLGRAAGDGYRAMFFRLWTLKEAYFKATGEGLSGRLDRPAFQIASRKALFERPEDAGPWQIFEFAPGEAHRLALVVQRRGNTPVSVVAAATDPAGLC</sequence>
<keyword evidence="6" id="KW-1185">Reference proteome</keyword>
<comment type="caution">
    <text evidence="5">The sequence shown here is derived from an EMBL/GenBank/DDBJ whole genome shotgun (WGS) entry which is preliminary data.</text>
</comment>
<evidence type="ECO:0000313" key="6">
    <source>
        <dbReference type="Proteomes" id="UP001595647"/>
    </source>
</evidence>